<dbReference type="EMBL" id="PCVI01000053">
    <property type="protein sequence ID" value="PIQ69895.1"/>
    <property type="molecule type" value="Genomic_DNA"/>
</dbReference>
<dbReference type="Gene3D" id="3.40.50.720">
    <property type="entry name" value="NAD(P)-binding Rossmann-like Domain"/>
    <property type="match status" value="1"/>
</dbReference>
<dbReference type="Proteomes" id="UP000231371">
    <property type="component" value="Unassembled WGS sequence"/>
</dbReference>
<reference evidence="2 3" key="1">
    <citation type="submission" date="2017-09" db="EMBL/GenBank/DDBJ databases">
        <title>Depth-based differentiation of microbial function through sediment-hosted aquifers and enrichment of novel symbionts in the deep terrestrial subsurface.</title>
        <authorList>
            <person name="Probst A.J."/>
            <person name="Ladd B."/>
            <person name="Jarett J.K."/>
            <person name="Geller-Mcgrath D.E."/>
            <person name="Sieber C.M."/>
            <person name="Emerson J.B."/>
            <person name="Anantharaman K."/>
            <person name="Thomas B.C."/>
            <person name="Malmstrom R."/>
            <person name="Stieglmeier M."/>
            <person name="Klingl A."/>
            <person name="Woyke T."/>
            <person name="Ryan C.M."/>
            <person name="Banfield J.F."/>
        </authorList>
    </citation>
    <scope>NUCLEOTIDE SEQUENCE [LARGE SCALE GENOMIC DNA]</scope>
    <source>
        <strain evidence="2">CG11_big_fil_rev_8_21_14_0_20_40_12</strain>
    </source>
</reference>
<dbReference type="SUPFAM" id="SSF51735">
    <property type="entry name" value="NAD(P)-binding Rossmann-fold domains"/>
    <property type="match status" value="1"/>
</dbReference>
<evidence type="ECO:0000313" key="2">
    <source>
        <dbReference type="EMBL" id="PIQ69895.1"/>
    </source>
</evidence>
<dbReference type="InterPro" id="IPR002347">
    <property type="entry name" value="SDR_fam"/>
</dbReference>
<comment type="caution">
    <text evidence="2">The sequence shown here is derived from an EMBL/GenBank/DDBJ whole genome shotgun (WGS) entry which is preliminary data.</text>
</comment>
<evidence type="ECO:0000256" key="1">
    <source>
        <dbReference type="ARBA" id="ARBA00006484"/>
    </source>
</evidence>
<dbReference type="CDD" id="cd05233">
    <property type="entry name" value="SDR_c"/>
    <property type="match status" value="1"/>
</dbReference>
<gene>
    <name evidence="2" type="ORF">COV89_03335</name>
</gene>
<comment type="similarity">
    <text evidence="1">Belongs to the short-chain dehydrogenases/reductases (SDR) family.</text>
</comment>
<dbReference type="InterPro" id="IPR050259">
    <property type="entry name" value="SDR"/>
</dbReference>
<dbReference type="PANTHER" id="PTHR42879">
    <property type="entry name" value="3-OXOACYL-(ACYL-CARRIER-PROTEIN) REDUCTASE"/>
    <property type="match status" value="1"/>
</dbReference>
<accession>A0A2H0KF93</accession>
<evidence type="ECO:0008006" key="4">
    <source>
        <dbReference type="Google" id="ProtNLM"/>
    </source>
</evidence>
<organism evidence="2 3">
    <name type="scientific">Candidatus Shapirobacteria bacterium CG11_big_fil_rev_8_21_14_0_20_40_12</name>
    <dbReference type="NCBI Taxonomy" id="1974889"/>
    <lineage>
        <taxon>Bacteria</taxon>
        <taxon>Candidatus Shapironibacteriota</taxon>
    </lineage>
</organism>
<name>A0A2H0KF93_9BACT</name>
<dbReference type="Pfam" id="PF00106">
    <property type="entry name" value="adh_short"/>
    <property type="match status" value="1"/>
</dbReference>
<proteinExistence type="inferred from homology"/>
<protein>
    <recommendedName>
        <fullName evidence="4">Short-chain dehydrogenase</fullName>
    </recommendedName>
</protein>
<dbReference type="PRINTS" id="PR00081">
    <property type="entry name" value="GDHRDH"/>
</dbReference>
<dbReference type="InterPro" id="IPR036291">
    <property type="entry name" value="NAD(P)-bd_dom_sf"/>
</dbReference>
<dbReference type="AlphaFoldDB" id="A0A2H0KF93"/>
<evidence type="ECO:0000313" key="3">
    <source>
        <dbReference type="Proteomes" id="UP000231371"/>
    </source>
</evidence>
<sequence>MMERQPTGQDNLENRERSLAGKVALITGSSRDIGAEIAKALAIEGVNIIGNYRNKKKRADEVQKTLRSFGVTSEFVQADITDEDDRNKLIETAQNLFGGKVDILVLNASGPSRDINVNAANSLVDEFLPIMPKGSTIILMQSVPGHFEPQLEELFITPEFYRPIAKAKHEGEESLRSRLKEFKENGISFIVVCPPEVSDTANMRVFKSRYDVLISDKQAKISEMLGLPGVVTKEQVGKKVAELLKRKDLPTGYVEFFRLISS</sequence>